<comment type="subcellular location">
    <subcellularLocation>
        <location evidence="1">Membrane</location>
        <topology evidence="1">Multi-pass membrane protein</topology>
    </subcellularLocation>
</comment>
<dbReference type="PANTHER" id="PTHR24322">
    <property type="entry name" value="PKSB"/>
    <property type="match status" value="1"/>
</dbReference>
<dbReference type="FunFam" id="3.40.50.720:FF:000131">
    <property type="entry name" value="Short-chain dehydrogenase/reductase 3"/>
    <property type="match status" value="1"/>
</dbReference>
<dbReference type="Proteomes" id="UP000053758">
    <property type="component" value="Unassembled WGS sequence"/>
</dbReference>
<gene>
    <name evidence="13" type="ORF">PAN0_008c3419</name>
</gene>
<evidence type="ECO:0000313" key="14">
    <source>
        <dbReference type="Proteomes" id="UP000053758"/>
    </source>
</evidence>
<dbReference type="PANTHER" id="PTHR24322:SF736">
    <property type="entry name" value="RETINOL DEHYDROGENASE 10"/>
    <property type="match status" value="1"/>
</dbReference>
<comment type="function">
    <text evidence="9">Catalyzes the reduction of all-trans-retinal to all-trans-retinol in the presence of NADPH.</text>
</comment>
<comment type="similarity">
    <text evidence="2 12">Belongs to the short-chain dehydrogenases/reductases (SDR) family.</text>
</comment>
<dbReference type="Pfam" id="PF00106">
    <property type="entry name" value="adh_short"/>
    <property type="match status" value="1"/>
</dbReference>
<evidence type="ECO:0000256" key="9">
    <source>
        <dbReference type="ARBA" id="ARBA00059620"/>
    </source>
</evidence>
<keyword evidence="8" id="KW-0472">Membrane</keyword>
<evidence type="ECO:0000256" key="3">
    <source>
        <dbReference type="ARBA" id="ARBA00022692"/>
    </source>
</evidence>
<dbReference type="Gene3D" id="3.40.50.720">
    <property type="entry name" value="NAD(P)-binding Rossmann-like Domain"/>
    <property type="match status" value="1"/>
</dbReference>
<evidence type="ECO:0000256" key="1">
    <source>
        <dbReference type="ARBA" id="ARBA00004141"/>
    </source>
</evidence>
<dbReference type="SUPFAM" id="SSF51735">
    <property type="entry name" value="NAD(P)-binding Rossmann-fold domains"/>
    <property type="match status" value="1"/>
</dbReference>
<evidence type="ECO:0000256" key="6">
    <source>
        <dbReference type="ARBA" id="ARBA00023002"/>
    </source>
</evidence>
<dbReference type="PRINTS" id="PR00080">
    <property type="entry name" value="SDRFAMILY"/>
</dbReference>
<evidence type="ECO:0000256" key="4">
    <source>
        <dbReference type="ARBA" id="ARBA00022857"/>
    </source>
</evidence>
<dbReference type="InterPro" id="IPR020904">
    <property type="entry name" value="Sc_DH/Rdtase_CS"/>
</dbReference>
<keyword evidence="4" id="KW-0521">NADP</keyword>
<keyword evidence="6" id="KW-0560">Oxidoreductase</keyword>
<keyword evidence="7" id="KW-0443">Lipid metabolism</keyword>
<dbReference type="InterPro" id="IPR002347">
    <property type="entry name" value="SDR_fam"/>
</dbReference>
<sequence length="324" mass="35552">MSNLNVGAITERFGGYYNRVTSTKAGSAALAVLALYVIRKFFQRRKRIAARKAWSNPSREVAVITGGSGGIGMEVVKRLAAKGVKVAIFDLTPPKDSLLSKTVRFYKVDITDYDSVAEAGKSVESDLGPVTILVNNAGVANPGASILDFDPKKTKLTIDVNLLSHFYTLKVFLPHMIRHNHGHILSTASAGSFMMPAGGADYGATKAGLVALHETLQLELELLYQNRKGVLCSIAHPYWIRTPLLDTIFKPEALSKMIKPELVGERMVEQLLGGQGGSLYIPGWIGHLAWLRVLPHWLQHRIRIDATLDLQKSKHEARPNPPMP</sequence>
<proteinExistence type="inferred from homology"/>
<keyword evidence="14" id="KW-1185">Reference proteome</keyword>
<dbReference type="EMBL" id="DF830075">
    <property type="protein sequence ID" value="GAK65202.1"/>
    <property type="molecule type" value="Genomic_DNA"/>
</dbReference>
<keyword evidence="5" id="KW-1133">Transmembrane helix</keyword>
<dbReference type="PROSITE" id="PS00061">
    <property type="entry name" value="ADH_SHORT"/>
    <property type="match status" value="1"/>
</dbReference>
<name>A0A081CEV6_PSEA2</name>
<evidence type="ECO:0000313" key="13">
    <source>
        <dbReference type="EMBL" id="GAK65202.1"/>
    </source>
</evidence>
<evidence type="ECO:0000256" key="2">
    <source>
        <dbReference type="ARBA" id="ARBA00006484"/>
    </source>
</evidence>
<dbReference type="GO" id="GO:0052650">
    <property type="term" value="F:all-trans-retinol dehydrogenase (NADP+) activity"/>
    <property type="evidence" value="ECO:0007669"/>
    <property type="project" value="UniProtKB-ARBA"/>
</dbReference>
<evidence type="ECO:0000256" key="11">
    <source>
        <dbReference type="ARBA" id="ARBA00082544"/>
    </source>
</evidence>
<dbReference type="GO" id="GO:0016020">
    <property type="term" value="C:membrane"/>
    <property type="evidence" value="ECO:0007669"/>
    <property type="project" value="UniProtKB-SubCell"/>
</dbReference>
<dbReference type="RefSeq" id="XP_014656406.1">
    <property type="nucleotide sequence ID" value="XM_014800920.1"/>
</dbReference>
<reference evidence="14" key="1">
    <citation type="journal article" date="2014" name="Genome Announc.">
        <title>Draft Genome Sequence of the Yeast Pseudozyma antarctica Type Strain JCM10317, a Producer of the Glycolipid Biosurfactants, Mannosylerythritol Lipids.</title>
        <authorList>
            <person name="Saika A."/>
            <person name="Koike H."/>
            <person name="Hori T."/>
            <person name="Fukuoka T."/>
            <person name="Sato S."/>
            <person name="Habe H."/>
            <person name="Kitamoto D."/>
            <person name="Morita T."/>
        </authorList>
    </citation>
    <scope>NUCLEOTIDE SEQUENCE [LARGE SCALE GENOMIC DNA]</scope>
    <source>
        <strain evidence="14">JCM 10317</strain>
    </source>
</reference>
<dbReference type="GeneID" id="26304221"/>
<evidence type="ECO:0000256" key="7">
    <source>
        <dbReference type="ARBA" id="ARBA00023098"/>
    </source>
</evidence>
<organism evidence="13 14">
    <name type="scientific">Pseudozyma antarctica</name>
    <name type="common">Yeast</name>
    <name type="synonym">Candida antarctica</name>
    <dbReference type="NCBI Taxonomy" id="84753"/>
    <lineage>
        <taxon>Eukaryota</taxon>
        <taxon>Fungi</taxon>
        <taxon>Dikarya</taxon>
        <taxon>Basidiomycota</taxon>
        <taxon>Ustilaginomycotina</taxon>
        <taxon>Ustilaginomycetes</taxon>
        <taxon>Ustilaginales</taxon>
        <taxon>Ustilaginaceae</taxon>
        <taxon>Moesziomyces</taxon>
    </lineage>
</organism>
<protein>
    <recommendedName>
        <fullName evidence="10">Short-chain dehydrogenase/reductase 3</fullName>
    </recommendedName>
    <alternativeName>
        <fullName evidence="11">Retinal short-chain dehydrogenase/reductase 1</fullName>
    </alternativeName>
</protein>
<accession>A0A081CEV6</accession>
<dbReference type="AlphaFoldDB" id="A0A081CEV6"/>
<evidence type="ECO:0000256" key="10">
    <source>
        <dbReference type="ARBA" id="ARBA00068717"/>
    </source>
</evidence>
<evidence type="ECO:0000256" key="5">
    <source>
        <dbReference type="ARBA" id="ARBA00022989"/>
    </source>
</evidence>
<dbReference type="PRINTS" id="PR00081">
    <property type="entry name" value="GDHRDH"/>
</dbReference>
<evidence type="ECO:0000256" key="12">
    <source>
        <dbReference type="RuleBase" id="RU000363"/>
    </source>
</evidence>
<dbReference type="CDD" id="cd05339">
    <property type="entry name" value="17beta-HSDXI-like_SDR_c"/>
    <property type="match status" value="1"/>
</dbReference>
<keyword evidence="3" id="KW-0812">Transmembrane</keyword>
<dbReference type="HOGENOM" id="CLU_010194_5_2_1"/>
<evidence type="ECO:0000256" key="8">
    <source>
        <dbReference type="ARBA" id="ARBA00023136"/>
    </source>
</evidence>
<dbReference type="InterPro" id="IPR036291">
    <property type="entry name" value="NAD(P)-bd_dom_sf"/>
</dbReference>
<dbReference type="OrthoDB" id="10253736at2759"/>